<evidence type="ECO:0000256" key="7">
    <source>
        <dbReference type="ARBA" id="ARBA00035138"/>
    </source>
</evidence>
<comment type="similarity">
    <text evidence="2">Belongs to the mitochondrion-specific ribosomal protein mS26 family.</text>
</comment>
<keyword evidence="5" id="KW-0496">Mitochondrion</keyword>
<dbReference type="OrthoDB" id="5988811at2759"/>
<protein>
    <recommendedName>
        <fullName evidence="7">Small ribosomal subunit protein mS26</fullName>
    </recommendedName>
    <alternativeName>
        <fullName evidence="8">28S ribosomal protein S26, mitochondrial</fullName>
    </alternativeName>
</protein>
<dbReference type="InterPro" id="IPR026140">
    <property type="entry name" value="Ribosomal_mS26"/>
</dbReference>
<evidence type="ECO:0000256" key="2">
    <source>
        <dbReference type="ARBA" id="ARBA00009672"/>
    </source>
</evidence>
<evidence type="ECO:0000313" key="11">
    <source>
        <dbReference type="Proteomes" id="UP000887116"/>
    </source>
</evidence>
<organism evidence="10 11">
    <name type="scientific">Trichonephila clavata</name>
    <name type="common">Joro spider</name>
    <name type="synonym">Nephila clavata</name>
    <dbReference type="NCBI Taxonomy" id="2740835"/>
    <lineage>
        <taxon>Eukaryota</taxon>
        <taxon>Metazoa</taxon>
        <taxon>Ecdysozoa</taxon>
        <taxon>Arthropoda</taxon>
        <taxon>Chelicerata</taxon>
        <taxon>Arachnida</taxon>
        <taxon>Araneae</taxon>
        <taxon>Araneomorphae</taxon>
        <taxon>Entelegynae</taxon>
        <taxon>Araneoidea</taxon>
        <taxon>Nephilidae</taxon>
        <taxon>Trichonephila</taxon>
    </lineage>
</organism>
<evidence type="ECO:0000256" key="1">
    <source>
        <dbReference type="ARBA" id="ARBA00004173"/>
    </source>
</evidence>
<keyword evidence="11" id="KW-1185">Reference proteome</keyword>
<comment type="subcellular location">
    <subcellularLocation>
        <location evidence="1">Mitochondrion</location>
    </subcellularLocation>
</comment>
<dbReference type="PANTHER" id="PTHR21035:SF2">
    <property type="entry name" value="SMALL RIBOSOMAL SUBUNIT PROTEIN MS26"/>
    <property type="match status" value="1"/>
</dbReference>
<evidence type="ECO:0000256" key="5">
    <source>
        <dbReference type="ARBA" id="ARBA00023128"/>
    </source>
</evidence>
<evidence type="ECO:0000313" key="10">
    <source>
        <dbReference type="EMBL" id="GFQ71139.1"/>
    </source>
</evidence>
<evidence type="ECO:0000256" key="8">
    <source>
        <dbReference type="ARBA" id="ARBA00035344"/>
    </source>
</evidence>
<dbReference type="GO" id="GO:0005763">
    <property type="term" value="C:mitochondrial small ribosomal subunit"/>
    <property type="evidence" value="ECO:0007669"/>
    <property type="project" value="InterPro"/>
</dbReference>
<keyword evidence="3" id="KW-0809">Transit peptide</keyword>
<dbReference type="PANTHER" id="PTHR21035">
    <property type="entry name" value="28S RIBOSOMAL PROTEIN S26, MITOCHONDRIAL"/>
    <property type="match status" value="1"/>
</dbReference>
<evidence type="ECO:0000256" key="9">
    <source>
        <dbReference type="SAM" id="Coils"/>
    </source>
</evidence>
<evidence type="ECO:0000256" key="6">
    <source>
        <dbReference type="ARBA" id="ARBA00023274"/>
    </source>
</evidence>
<reference evidence="10" key="1">
    <citation type="submission" date="2020-07" db="EMBL/GenBank/DDBJ databases">
        <title>Multicomponent nature underlies the extraordinary mechanical properties of spider dragline silk.</title>
        <authorList>
            <person name="Kono N."/>
            <person name="Nakamura H."/>
            <person name="Mori M."/>
            <person name="Yoshida Y."/>
            <person name="Ohtoshi R."/>
            <person name="Malay A.D."/>
            <person name="Moran D.A.P."/>
            <person name="Tomita M."/>
            <person name="Numata K."/>
            <person name="Arakawa K."/>
        </authorList>
    </citation>
    <scope>NUCLEOTIDE SEQUENCE</scope>
</reference>
<keyword evidence="6" id="KW-0687">Ribonucleoprotein</keyword>
<dbReference type="Pfam" id="PF14943">
    <property type="entry name" value="MRP-S26"/>
    <property type="match status" value="1"/>
</dbReference>
<gene>
    <name evidence="10" type="ORF">TNCT_38591</name>
</gene>
<name>A0A8X6GPG0_TRICU</name>
<keyword evidence="9" id="KW-0175">Coiled coil</keyword>
<sequence length="228" mass="27395">MAFLPRSNICKILKLRESVITVPSLSIQLRWRKIPKRKPRFLPMAPSKVFRIPQHPYVSPEEQQLRDDLLDEYYRKVESLRVLFKAELNQKSIDEGRTLEDQKEEEAKFCLLLEENKMENERVRKIREETMEKLFQEKQIHLLQLEENRKLELQNTKMRVDEKVRKEKEKLSQCITYENLDDMIEKTLSEPKNYNYAIDVNGNIKWEGTPPSELEEKLKKGIAHYYEN</sequence>
<keyword evidence="4" id="KW-0689">Ribosomal protein</keyword>
<feature type="coiled-coil region" evidence="9">
    <location>
        <begin position="143"/>
        <end position="170"/>
    </location>
</feature>
<evidence type="ECO:0000256" key="4">
    <source>
        <dbReference type="ARBA" id="ARBA00022980"/>
    </source>
</evidence>
<dbReference type="AlphaFoldDB" id="A0A8X6GPG0"/>
<dbReference type="EMBL" id="BMAO01020982">
    <property type="protein sequence ID" value="GFQ71139.1"/>
    <property type="molecule type" value="Genomic_DNA"/>
</dbReference>
<comment type="caution">
    <text evidence="10">The sequence shown here is derived from an EMBL/GenBank/DDBJ whole genome shotgun (WGS) entry which is preliminary data.</text>
</comment>
<accession>A0A8X6GPG0</accession>
<proteinExistence type="inferred from homology"/>
<evidence type="ECO:0000256" key="3">
    <source>
        <dbReference type="ARBA" id="ARBA00022946"/>
    </source>
</evidence>
<dbReference type="Proteomes" id="UP000887116">
    <property type="component" value="Unassembled WGS sequence"/>
</dbReference>